<dbReference type="PANTHER" id="PTHR31435:SF10">
    <property type="entry name" value="BSR4717 PROTEIN"/>
    <property type="match status" value="1"/>
</dbReference>
<dbReference type="InterPro" id="IPR016181">
    <property type="entry name" value="Acyl_CoA_acyltransferase"/>
</dbReference>
<evidence type="ECO:0000259" key="1">
    <source>
        <dbReference type="PROSITE" id="PS51729"/>
    </source>
</evidence>
<dbReference type="PROSITE" id="PS51729">
    <property type="entry name" value="GNAT_YJDJ"/>
    <property type="match status" value="1"/>
</dbReference>
<dbReference type="RefSeq" id="WP_349139157.1">
    <property type="nucleotide sequence ID" value="NZ_JBBMFT010000001.1"/>
</dbReference>
<feature type="domain" description="N-acetyltransferase" evidence="1">
    <location>
        <begin position="3"/>
        <end position="89"/>
    </location>
</feature>
<dbReference type="EC" id="2.3.1.-" evidence="2"/>
<dbReference type="GO" id="GO:0016746">
    <property type="term" value="F:acyltransferase activity"/>
    <property type="evidence" value="ECO:0007669"/>
    <property type="project" value="UniProtKB-KW"/>
</dbReference>
<dbReference type="PANTHER" id="PTHR31435">
    <property type="entry name" value="PROTEIN NATD1"/>
    <property type="match status" value="1"/>
</dbReference>
<proteinExistence type="predicted"/>
<keyword evidence="3" id="KW-1185">Reference proteome</keyword>
<dbReference type="Pfam" id="PF14542">
    <property type="entry name" value="Acetyltransf_CG"/>
    <property type="match status" value="1"/>
</dbReference>
<gene>
    <name evidence="2" type="ORF">WMO45_02955</name>
</gene>
<sequence length="92" mass="9789">MEFTHTPGRIYACAPDGTLLAEITFPDAGGVAQIDHTFVAPALRGQSVAGQLMAAAVGQIRTRGLKAHPTCPYAVAWFSRHPEQTDLLDTAL</sequence>
<organism evidence="2 3">
    <name type="scientific">Flavonifractor hominis</name>
    <dbReference type="NCBI Taxonomy" id="3133178"/>
    <lineage>
        <taxon>Bacteria</taxon>
        <taxon>Bacillati</taxon>
        <taxon>Bacillota</taxon>
        <taxon>Clostridia</taxon>
        <taxon>Eubacteriales</taxon>
        <taxon>Oscillospiraceae</taxon>
        <taxon>Flavonifractor</taxon>
    </lineage>
</organism>
<dbReference type="InterPro" id="IPR045057">
    <property type="entry name" value="Gcn5-rel_NAT"/>
</dbReference>
<comment type="caution">
    <text evidence="2">The sequence shown here is derived from an EMBL/GenBank/DDBJ whole genome shotgun (WGS) entry which is preliminary data.</text>
</comment>
<dbReference type="Gene3D" id="3.40.630.30">
    <property type="match status" value="1"/>
</dbReference>
<dbReference type="Proteomes" id="UP001440599">
    <property type="component" value="Unassembled WGS sequence"/>
</dbReference>
<reference evidence="2 3" key="1">
    <citation type="submission" date="2024-03" db="EMBL/GenBank/DDBJ databases">
        <title>Human intestinal bacterial collection.</title>
        <authorList>
            <person name="Pauvert C."/>
            <person name="Hitch T.C.A."/>
            <person name="Clavel T."/>
        </authorList>
    </citation>
    <scope>NUCLEOTIDE SEQUENCE [LARGE SCALE GENOMIC DNA]</scope>
    <source>
        <strain evidence="2 3">CLA-AP-H34</strain>
    </source>
</reference>
<dbReference type="InterPro" id="IPR031165">
    <property type="entry name" value="GNAT_YJDJ"/>
</dbReference>
<evidence type="ECO:0000313" key="2">
    <source>
        <dbReference type="EMBL" id="MEQ2455468.1"/>
    </source>
</evidence>
<accession>A0ABV1EQC1</accession>
<keyword evidence="2" id="KW-0808">Transferase</keyword>
<keyword evidence="2" id="KW-0012">Acyltransferase</keyword>
<dbReference type="EMBL" id="JBBMFT010000001">
    <property type="protein sequence ID" value="MEQ2455468.1"/>
    <property type="molecule type" value="Genomic_DNA"/>
</dbReference>
<protein>
    <submittedName>
        <fullName evidence="2">GNAT family N-acetyltransferase</fullName>
        <ecNumber evidence="2">2.3.1.-</ecNumber>
    </submittedName>
</protein>
<dbReference type="CDD" id="cd04301">
    <property type="entry name" value="NAT_SF"/>
    <property type="match status" value="1"/>
</dbReference>
<dbReference type="SUPFAM" id="SSF55729">
    <property type="entry name" value="Acyl-CoA N-acyltransferases (Nat)"/>
    <property type="match status" value="1"/>
</dbReference>
<evidence type="ECO:0000313" key="3">
    <source>
        <dbReference type="Proteomes" id="UP001440599"/>
    </source>
</evidence>
<name>A0ABV1EQC1_9FIRM</name>